<evidence type="ECO:0000313" key="1">
    <source>
        <dbReference type="EMBL" id="MFC3107027.1"/>
    </source>
</evidence>
<name>A0ABV7EZN2_9BURK</name>
<organism evidence="1 2">
    <name type="scientific">Undibacterium arcticum</name>
    <dbReference type="NCBI Taxonomy" id="1762892"/>
    <lineage>
        <taxon>Bacteria</taxon>
        <taxon>Pseudomonadati</taxon>
        <taxon>Pseudomonadota</taxon>
        <taxon>Betaproteobacteria</taxon>
        <taxon>Burkholderiales</taxon>
        <taxon>Oxalobacteraceae</taxon>
        <taxon>Undibacterium</taxon>
    </lineage>
</organism>
<proteinExistence type="predicted"/>
<evidence type="ECO:0000313" key="2">
    <source>
        <dbReference type="Proteomes" id="UP001595530"/>
    </source>
</evidence>
<dbReference type="RefSeq" id="WP_390326275.1">
    <property type="nucleotide sequence ID" value="NZ_JBHRTP010000008.1"/>
</dbReference>
<reference evidence="2" key="1">
    <citation type="journal article" date="2019" name="Int. J. Syst. Evol. Microbiol.">
        <title>The Global Catalogue of Microorganisms (GCM) 10K type strain sequencing project: providing services to taxonomists for standard genome sequencing and annotation.</title>
        <authorList>
            <consortium name="The Broad Institute Genomics Platform"/>
            <consortium name="The Broad Institute Genome Sequencing Center for Infectious Disease"/>
            <person name="Wu L."/>
            <person name="Ma J."/>
        </authorList>
    </citation>
    <scope>NUCLEOTIDE SEQUENCE [LARGE SCALE GENOMIC DNA]</scope>
    <source>
        <strain evidence="2">KCTC 42986</strain>
    </source>
</reference>
<comment type="caution">
    <text evidence="1">The sequence shown here is derived from an EMBL/GenBank/DDBJ whole genome shotgun (WGS) entry which is preliminary data.</text>
</comment>
<dbReference type="Proteomes" id="UP001595530">
    <property type="component" value="Unassembled WGS sequence"/>
</dbReference>
<sequence>MTKNEAIKRVNTALGSGVLNERNTHWASVVPYAGDEGWWINIPLSQFKQDIHILLSSEKAKVFRHLKIRASEILSPAMKFRCKDQVADVFISAANTRKLADVLTGGTKHNFSKHVIAEYRF</sequence>
<gene>
    <name evidence="1" type="ORF">ACFOFO_03470</name>
</gene>
<protein>
    <submittedName>
        <fullName evidence="1">Uncharacterized protein</fullName>
    </submittedName>
</protein>
<dbReference type="EMBL" id="JBHRTP010000008">
    <property type="protein sequence ID" value="MFC3107027.1"/>
    <property type="molecule type" value="Genomic_DNA"/>
</dbReference>
<keyword evidence="2" id="KW-1185">Reference proteome</keyword>
<accession>A0ABV7EZN2</accession>